<evidence type="ECO:0000256" key="3">
    <source>
        <dbReference type="ARBA" id="ARBA00022552"/>
    </source>
</evidence>
<name>A0AA86PXH0_9EUKA</name>
<dbReference type="AlphaFoldDB" id="A0AA86PXH0"/>
<evidence type="ECO:0000313" key="12">
    <source>
        <dbReference type="Proteomes" id="UP001642409"/>
    </source>
</evidence>
<dbReference type="GO" id="GO:0043021">
    <property type="term" value="F:ribonucleoprotein complex binding"/>
    <property type="evidence" value="ECO:0007669"/>
    <property type="project" value="TreeGrafter"/>
</dbReference>
<feature type="domain" description="BOP1 N-terminal" evidence="9">
    <location>
        <begin position="52"/>
        <end position="309"/>
    </location>
</feature>
<protein>
    <submittedName>
        <fullName evidence="10">Ribosome biogenesis protein ERB1</fullName>
    </submittedName>
    <submittedName>
        <fullName evidence="11">Ribosome_biogenesis protein ERB1</fullName>
    </submittedName>
</protein>
<dbReference type="PROSITE" id="PS50294">
    <property type="entry name" value="WD_REPEATS_REGION"/>
    <property type="match status" value="1"/>
</dbReference>
<feature type="region of interest" description="Disordered" evidence="8">
    <location>
        <begin position="1"/>
        <end position="40"/>
    </location>
</feature>
<dbReference type="GO" id="GO:0000463">
    <property type="term" value="P:maturation of LSU-rRNA from tricistronic rRNA transcript (SSU-rRNA, 5.8S rRNA, LSU-rRNA)"/>
    <property type="evidence" value="ECO:0007669"/>
    <property type="project" value="TreeGrafter"/>
</dbReference>
<dbReference type="Gene3D" id="2.130.10.10">
    <property type="entry name" value="YVTN repeat-like/Quinoprotein amine dehydrogenase"/>
    <property type="match status" value="1"/>
</dbReference>
<evidence type="ECO:0000256" key="5">
    <source>
        <dbReference type="ARBA" id="ARBA00022737"/>
    </source>
</evidence>
<dbReference type="Pfam" id="PF00400">
    <property type="entry name" value="WD40"/>
    <property type="match status" value="2"/>
</dbReference>
<evidence type="ECO:0000313" key="10">
    <source>
        <dbReference type="EMBL" id="CAI9946626.1"/>
    </source>
</evidence>
<evidence type="ECO:0000256" key="1">
    <source>
        <dbReference type="ARBA" id="ARBA00004604"/>
    </source>
</evidence>
<accession>A0AA86PXH0</accession>
<proteinExistence type="predicted"/>
<keyword evidence="4 7" id="KW-0853">WD repeat</keyword>
<dbReference type="InterPro" id="IPR012953">
    <property type="entry name" value="BOP1_N_dom"/>
</dbReference>
<keyword evidence="6" id="KW-0539">Nucleus</keyword>
<evidence type="ECO:0000256" key="4">
    <source>
        <dbReference type="ARBA" id="ARBA00022574"/>
    </source>
</evidence>
<evidence type="ECO:0000256" key="8">
    <source>
        <dbReference type="SAM" id="MobiDB-lite"/>
    </source>
</evidence>
<keyword evidence="3" id="KW-0698">rRNA processing</keyword>
<dbReference type="SMART" id="SM00320">
    <property type="entry name" value="WD40"/>
    <property type="match status" value="5"/>
</dbReference>
<evidence type="ECO:0000256" key="2">
    <source>
        <dbReference type="ARBA" id="ARBA00022517"/>
    </source>
</evidence>
<dbReference type="EMBL" id="CATOUU010000763">
    <property type="protein sequence ID" value="CAI9946626.1"/>
    <property type="molecule type" value="Genomic_DNA"/>
</dbReference>
<dbReference type="InterPro" id="IPR001680">
    <property type="entry name" value="WD40_rpt"/>
</dbReference>
<dbReference type="InterPro" id="IPR028598">
    <property type="entry name" value="BOP1/Erb1"/>
</dbReference>
<gene>
    <name evidence="10" type="ORF">HINF_LOCUS34271</name>
    <name evidence="11" type="ORF">HINF_LOCUS53483</name>
</gene>
<dbReference type="InterPro" id="IPR015943">
    <property type="entry name" value="WD40/YVTN_repeat-like_dom_sf"/>
</dbReference>
<feature type="repeat" description="WD" evidence="7">
    <location>
        <begin position="691"/>
        <end position="704"/>
    </location>
</feature>
<dbReference type="EMBL" id="CAXDID020000272">
    <property type="protein sequence ID" value="CAL6068397.1"/>
    <property type="molecule type" value="Genomic_DNA"/>
</dbReference>
<dbReference type="PANTHER" id="PTHR17605:SF0">
    <property type="entry name" value="RIBOSOME BIOGENESIS PROTEIN BOP1"/>
    <property type="match status" value="1"/>
</dbReference>
<dbReference type="PROSITE" id="PS50082">
    <property type="entry name" value="WD_REPEATS_2"/>
    <property type="match status" value="2"/>
</dbReference>
<keyword evidence="5" id="KW-0677">Repeat</keyword>
<feature type="compositionally biased region" description="Basic and acidic residues" evidence="8">
    <location>
        <begin position="10"/>
        <end position="19"/>
    </location>
</feature>
<reference evidence="11 12" key="2">
    <citation type="submission" date="2024-07" db="EMBL/GenBank/DDBJ databases">
        <authorList>
            <person name="Akdeniz Z."/>
        </authorList>
    </citation>
    <scope>NUCLEOTIDE SEQUENCE [LARGE SCALE GENOMIC DNA]</scope>
</reference>
<evidence type="ECO:0000256" key="7">
    <source>
        <dbReference type="PROSITE-ProRule" id="PRU00221"/>
    </source>
</evidence>
<reference evidence="10" key="1">
    <citation type="submission" date="2023-06" db="EMBL/GenBank/DDBJ databases">
        <authorList>
            <person name="Kurt Z."/>
        </authorList>
    </citation>
    <scope>NUCLEOTIDE SEQUENCE</scope>
</reference>
<comment type="caution">
    <text evidence="10">The sequence shown here is derived from an EMBL/GenBank/DDBJ whole genome shotgun (WGS) entry which is preliminary data.</text>
</comment>
<dbReference type="GO" id="GO:0070545">
    <property type="term" value="C:PeBoW complex"/>
    <property type="evidence" value="ECO:0007669"/>
    <property type="project" value="TreeGrafter"/>
</dbReference>
<evidence type="ECO:0000259" key="9">
    <source>
        <dbReference type="SMART" id="SM01035"/>
    </source>
</evidence>
<dbReference type="InterPro" id="IPR036322">
    <property type="entry name" value="WD40_repeat_dom_sf"/>
</dbReference>
<keyword evidence="12" id="KW-1185">Reference proteome</keyword>
<dbReference type="PANTHER" id="PTHR17605">
    <property type="entry name" value="RIBOSOME BIOGENESIS PROTEIN BOP1 BLOCK OF PROLIFERATION 1 PROTEIN"/>
    <property type="match status" value="1"/>
</dbReference>
<dbReference type="Pfam" id="PF08145">
    <property type="entry name" value="BOP1NT"/>
    <property type="match status" value="1"/>
</dbReference>
<evidence type="ECO:0000313" key="11">
    <source>
        <dbReference type="EMBL" id="CAL6068397.1"/>
    </source>
</evidence>
<feature type="compositionally biased region" description="Acidic residues" evidence="8">
    <location>
        <begin position="30"/>
        <end position="39"/>
    </location>
</feature>
<organism evidence="10">
    <name type="scientific">Hexamita inflata</name>
    <dbReference type="NCBI Taxonomy" id="28002"/>
    <lineage>
        <taxon>Eukaryota</taxon>
        <taxon>Metamonada</taxon>
        <taxon>Diplomonadida</taxon>
        <taxon>Hexamitidae</taxon>
        <taxon>Hexamitinae</taxon>
        <taxon>Hexamita</taxon>
    </lineage>
</organism>
<evidence type="ECO:0000256" key="6">
    <source>
        <dbReference type="ARBA" id="ARBA00023242"/>
    </source>
</evidence>
<comment type="subcellular location">
    <subcellularLocation>
        <location evidence="1">Nucleus</location>
        <location evidence="1">Nucleolus</location>
    </subcellularLocation>
</comment>
<feature type="repeat" description="WD" evidence="7">
    <location>
        <begin position="316"/>
        <end position="357"/>
    </location>
</feature>
<keyword evidence="2" id="KW-0690">Ribosome biogenesis</keyword>
<dbReference type="GO" id="GO:0030687">
    <property type="term" value="C:preribosome, large subunit precursor"/>
    <property type="evidence" value="ECO:0007669"/>
    <property type="project" value="TreeGrafter"/>
</dbReference>
<dbReference type="SUPFAM" id="SSF50978">
    <property type="entry name" value="WD40 repeat-like"/>
    <property type="match status" value="1"/>
</dbReference>
<sequence length="704" mass="79660">MSESSSDTLSTHEEVRNEEVSNPSSFEISEPTEDSSEDDFLNRALPNEEVQGYDVHGQVIELPAEKQPGERLQEYMDLQQNPSLLFKRVLDKNTGRMVELTDEQLQKLDNLLKYNKTFTKIDIQERPELKFIDNTYKFSIYANNLPTKSQFCRKEELKRVAYFAKLIAQGKLDPDDVDQYKAKLKAKLDKENEIVDIWEQIQEQIQYKNQKMAENQAIRMAPAPKQAYPQTQDSYNPPDEYLQEGQQRCKSLRTLRPETQKLIQERFNRQVDLFLAPRMRSNINQAMSSDEYLQSQLQLSQKQLLKPHPMYCDMVIRSHTGRVNSVSISPNNKFIASGGKDGILRIFELATGKLLKQIALIRNKDLKVTLDKYYNQEIFCVKFCPLRTVSVVACACANQIVFVDLQLSMGLNLQDTKLNTRNLLNVDVSKVRPNKGWKWECLQGTVTNETELIVANPVASEIDEEDPRFDNVKYQLNHNQKPENVTIYTSLNSDVLLRIHSPNTINQIDFHQNGDYLLSLSNTTSRKTNLSIHRLSTGQSSNPFAKALPIQSAVFSLTSASLIVFEQTTGFSFNLKTLVKENEFHPHIKQIQKCAINAATNDLVVSGSTGAVALFRFCAGPESDSRNHFSQIQTACVDCRYNLVAVGGEDGIIQVMRIIDGKMVSCIALAGHGVKNQIGVRGVAWGSGGELVSCAGDGTIRIWR</sequence>
<dbReference type="Proteomes" id="UP001642409">
    <property type="component" value="Unassembled WGS sequence"/>
</dbReference>
<dbReference type="SMART" id="SM01035">
    <property type="entry name" value="BOP1NT"/>
    <property type="match status" value="1"/>
</dbReference>